<reference evidence="1 2" key="1">
    <citation type="submission" date="2016-05" db="EMBL/GenBank/DDBJ databases">
        <title>Genome Sequence of Pseudomonas citronellolis Strain SJTE-3, an Estrogens and Persistent Organic Pollutants degradation strain.</title>
        <authorList>
            <person name="Liang R."/>
        </authorList>
    </citation>
    <scope>NUCLEOTIDE SEQUENCE [LARGE SCALE GENOMIC DNA]</scope>
    <source>
        <strain evidence="1 2">SJTE-3</strain>
    </source>
</reference>
<name>A0A1A9KGT4_9PSED</name>
<protein>
    <recommendedName>
        <fullName evidence="3">Restriction alleviation protein, Lar family</fullName>
    </recommendedName>
</protein>
<evidence type="ECO:0000313" key="2">
    <source>
        <dbReference type="Proteomes" id="UP000077748"/>
    </source>
</evidence>
<dbReference type="Pfam" id="PF14354">
    <property type="entry name" value="Lar_restr_allev"/>
    <property type="match status" value="1"/>
</dbReference>
<dbReference type="EMBL" id="CP015878">
    <property type="protein sequence ID" value="ANI16704.1"/>
    <property type="molecule type" value="Genomic_DNA"/>
</dbReference>
<organism evidence="1 2">
    <name type="scientific">Pseudomonas citronellolis</name>
    <dbReference type="NCBI Taxonomy" id="53408"/>
    <lineage>
        <taxon>Bacteria</taxon>
        <taxon>Pseudomonadati</taxon>
        <taxon>Pseudomonadota</taxon>
        <taxon>Gammaproteobacteria</taxon>
        <taxon>Pseudomonadales</taxon>
        <taxon>Pseudomonadaceae</taxon>
        <taxon>Pseudomonas</taxon>
    </lineage>
</organism>
<gene>
    <name evidence="1" type="ORF">A9C11_23255</name>
</gene>
<sequence length="98" mass="10793">MSELKPCPMCGGAAFVGPLTRKRWFCECEECGVSMISQNDKQAAIDQWNRRAIPADQVLVPIDLFKRLLAHIEYDAAGAPSESTASDISDELRALLQP</sequence>
<evidence type="ECO:0008006" key="3">
    <source>
        <dbReference type="Google" id="ProtNLM"/>
    </source>
</evidence>
<proteinExistence type="predicted"/>
<dbReference type="NCBIfam" id="TIGR03655">
    <property type="entry name" value="anti_R_Lar"/>
    <property type="match status" value="1"/>
</dbReference>
<dbReference type="InterPro" id="IPR019908">
    <property type="entry name" value="Toxin_RalR"/>
</dbReference>
<evidence type="ECO:0000313" key="1">
    <source>
        <dbReference type="EMBL" id="ANI16704.1"/>
    </source>
</evidence>
<dbReference type="RefSeq" id="WP_064583980.1">
    <property type="nucleotide sequence ID" value="NZ_CP015878.1"/>
</dbReference>
<accession>A0A1A9KGT4</accession>
<dbReference type="AlphaFoldDB" id="A0A1A9KGT4"/>
<dbReference type="Proteomes" id="UP000077748">
    <property type="component" value="Chromosome"/>
</dbReference>